<feature type="domain" description="PUL" evidence="5">
    <location>
        <begin position="294"/>
        <end position="579"/>
    </location>
</feature>
<dbReference type="GO" id="GO:0070646">
    <property type="term" value="P:protein modification by small protein removal"/>
    <property type="evidence" value="ECO:0007669"/>
    <property type="project" value="TreeGrafter"/>
</dbReference>
<reference evidence="7 8" key="1">
    <citation type="submission" date="2017-03" db="EMBL/GenBank/DDBJ databases">
        <title>Genomes of endolithic fungi from Antarctica.</title>
        <authorList>
            <person name="Coleine C."/>
            <person name="Masonjones S."/>
            <person name="Stajich J.E."/>
        </authorList>
    </citation>
    <scope>NUCLEOTIDE SEQUENCE [LARGE SCALE GENOMIC DNA]</scope>
    <source>
        <strain evidence="7 8">CCFEE 6315</strain>
    </source>
</reference>
<dbReference type="Gene3D" id="3.40.30.10">
    <property type="entry name" value="Glutaredoxin"/>
    <property type="match status" value="1"/>
</dbReference>
<dbReference type="Pfam" id="PF08324">
    <property type="entry name" value="PUL"/>
    <property type="match status" value="1"/>
</dbReference>
<evidence type="ECO:0000259" key="5">
    <source>
        <dbReference type="PROSITE" id="PS51396"/>
    </source>
</evidence>
<feature type="domain" description="PPPDE" evidence="6">
    <location>
        <begin position="1"/>
        <end position="141"/>
    </location>
</feature>
<keyword evidence="8" id="KW-1185">Reference proteome</keyword>
<name>A0A4U0U2A7_9PEZI</name>
<dbReference type="SUPFAM" id="SSF52833">
    <property type="entry name" value="Thioredoxin-like"/>
    <property type="match status" value="1"/>
</dbReference>
<evidence type="ECO:0000256" key="3">
    <source>
        <dbReference type="ARBA" id="ARBA00022801"/>
    </source>
</evidence>
<dbReference type="PROSITE" id="PS51858">
    <property type="entry name" value="PPPDE"/>
    <property type="match status" value="1"/>
</dbReference>
<dbReference type="PROSITE" id="PS51396">
    <property type="entry name" value="PUL"/>
    <property type="match status" value="1"/>
</dbReference>
<dbReference type="Gene3D" id="3.90.1720.30">
    <property type="entry name" value="PPPDE domains"/>
    <property type="match status" value="1"/>
</dbReference>
<keyword evidence="2" id="KW-0645">Protease</keyword>
<dbReference type="InterPro" id="IPR036249">
    <property type="entry name" value="Thioredoxin-like_sf"/>
</dbReference>
<dbReference type="GO" id="GO:0006508">
    <property type="term" value="P:proteolysis"/>
    <property type="evidence" value="ECO:0007669"/>
    <property type="project" value="UniProtKB-KW"/>
</dbReference>
<dbReference type="GO" id="GO:0008233">
    <property type="term" value="F:peptidase activity"/>
    <property type="evidence" value="ECO:0007669"/>
    <property type="project" value="UniProtKB-KW"/>
</dbReference>
<dbReference type="CDD" id="cd02947">
    <property type="entry name" value="TRX_family"/>
    <property type="match status" value="1"/>
</dbReference>
<dbReference type="InterPro" id="IPR011989">
    <property type="entry name" value="ARM-like"/>
</dbReference>
<evidence type="ECO:0000259" key="4">
    <source>
        <dbReference type="PROSITE" id="PS51352"/>
    </source>
</evidence>
<comment type="similarity">
    <text evidence="1">Belongs to the DeSI family.</text>
</comment>
<sequence>MEVELYVYDLTHGMARQMSQQLLGFKIDAVYHTSLVFNGIEYFFGAGVQTCYAGTTHHGQPMEKIRLGTTQLPLETILEYLESLKQIYTPESYDLFAHNCNNFTNDFAMFLIGKGIPDHITSLPRRVLETPFGRMLQPQIDASMRKVTQAPVPQQNVPPAKAVPVATQTAESGTTNGISLPKAAPYGKVFDVSSLSVLDKHLQGAAQTALTIFFTSTTCAPCKLAYPMYDRLAGEFSHAAFIKIDINSAQDVASRYQIRATPTFMTFSTGKKVDEWSGADPNLLKTNVERVIHQTFPPHPHTHLRLPTLQFGSMKPVTYSKVPPLEKLMSKLGSEAKDEALTSLKTFIQKRSADAREATLPDLDAVGQAFRGRILNLPLEVRFAAVDLLRCAMVDPRVAGFFAEEKTNGSTLTTLVRNVNEVEDCPHNLRLVTIHLACNLFSSSLYNKEIVKPDNPLAHLLIQLVTSSLLDPSHPTTRVAASWLGFNLAVLAYRTRREASHEALPEGQQVELAASLLEALGSEDNVEAVKGQLLALGYLMFYAPQDGEVMDLAKALDAGATVGGTKGHEALAREVAQLL</sequence>
<comment type="caution">
    <text evidence="7">The sequence shown here is derived from an EMBL/GenBank/DDBJ whole genome shotgun (WGS) entry which is preliminary data.</text>
</comment>
<feature type="domain" description="Thioredoxin" evidence="4">
    <location>
        <begin position="157"/>
        <end position="293"/>
    </location>
</feature>
<dbReference type="Pfam" id="PF05903">
    <property type="entry name" value="Peptidase_C97"/>
    <property type="match status" value="1"/>
</dbReference>
<gene>
    <name evidence="7" type="ORF">B0A50_03621</name>
</gene>
<proteinExistence type="inferred from homology"/>
<dbReference type="PANTHER" id="PTHR12378">
    <property type="entry name" value="DESUMOYLATING ISOPEPTIDASE"/>
    <property type="match status" value="1"/>
</dbReference>
<dbReference type="PROSITE" id="PS51352">
    <property type="entry name" value="THIOREDOXIN_2"/>
    <property type="match status" value="1"/>
</dbReference>
<dbReference type="OrthoDB" id="21221at2759"/>
<dbReference type="InterPro" id="IPR013766">
    <property type="entry name" value="Thioredoxin_domain"/>
</dbReference>
<evidence type="ECO:0000256" key="2">
    <source>
        <dbReference type="ARBA" id="ARBA00022670"/>
    </source>
</evidence>
<dbReference type="SMART" id="SM01179">
    <property type="entry name" value="DUF862"/>
    <property type="match status" value="1"/>
</dbReference>
<evidence type="ECO:0000256" key="1">
    <source>
        <dbReference type="ARBA" id="ARBA00008140"/>
    </source>
</evidence>
<evidence type="ECO:0000259" key="6">
    <source>
        <dbReference type="PROSITE" id="PS51858"/>
    </source>
</evidence>
<evidence type="ECO:0000313" key="7">
    <source>
        <dbReference type="EMBL" id="TKA29111.1"/>
    </source>
</evidence>
<dbReference type="PANTHER" id="PTHR12378:SF7">
    <property type="entry name" value="DESUMOYLATING ISOPEPTIDASE 1"/>
    <property type="match status" value="1"/>
</dbReference>
<dbReference type="InterPro" id="IPR013535">
    <property type="entry name" value="PUL_dom"/>
</dbReference>
<protein>
    <recommendedName>
        <fullName evidence="9">Thioredoxin</fullName>
    </recommendedName>
</protein>
<keyword evidence="3" id="KW-0378">Hydrolase</keyword>
<dbReference type="InterPro" id="IPR042266">
    <property type="entry name" value="PPPDE_sf"/>
</dbReference>
<dbReference type="AlphaFoldDB" id="A0A4U0U2A7"/>
<dbReference type="InterPro" id="IPR008580">
    <property type="entry name" value="PPPDE_dom"/>
</dbReference>
<evidence type="ECO:0008006" key="9">
    <source>
        <dbReference type="Google" id="ProtNLM"/>
    </source>
</evidence>
<dbReference type="EMBL" id="NAJL01000015">
    <property type="protein sequence ID" value="TKA29111.1"/>
    <property type="molecule type" value="Genomic_DNA"/>
</dbReference>
<accession>A0A4U0U2A7</accession>
<evidence type="ECO:0000313" key="8">
    <source>
        <dbReference type="Proteomes" id="UP000308549"/>
    </source>
</evidence>
<dbReference type="Gene3D" id="1.25.10.10">
    <property type="entry name" value="Leucine-rich Repeat Variant"/>
    <property type="match status" value="1"/>
</dbReference>
<organism evidence="7 8">
    <name type="scientific">Salinomyces thailandicus</name>
    <dbReference type="NCBI Taxonomy" id="706561"/>
    <lineage>
        <taxon>Eukaryota</taxon>
        <taxon>Fungi</taxon>
        <taxon>Dikarya</taxon>
        <taxon>Ascomycota</taxon>
        <taxon>Pezizomycotina</taxon>
        <taxon>Dothideomycetes</taxon>
        <taxon>Dothideomycetidae</taxon>
        <taxon>Mycosphaerellales</taxon>
        <taxon>Teratosphaeriaceae</taxon>
        <taxon>Salinomyces</taxon>
    </lineage>
</organism>
<dbReference type="Proteomes" id="UP000308549">
    <property type="component" value="Unassembled WGS sequence"/>
</dbReference>
<dbReference type="Pfam" id="PF00085">
    <property type="entry name" value="Thioredoxin"/>
    <property type="match status" value="1"/>
</dbReference>